<feature type="transmembrane region" description="Helical" evidence="4">
    <location>
        <begin position="188"/>
        <end position="208"/>
    </location>
</feature>
<keyword evidence="7" id="KW-1185">Reference proteome</keyword>
<feature type="transmembrane region" description="Helical" evidence="4">
    <location>
        <begin position="214"/>
        <end position="233"/>
    </location>
</feature>
<comment type="caution">
    <text evidence="6">The sequence shown here is derived from an EMBL/GenBank/DDBJ whole genome shotgun (WGS) entry which is preliminary data.</text>
</comment>
<dbReference type="PANTHER" id="PTHR14969:SF54">
    <property type="entry name" value="PHOSPHATIDYLGLYCEROPHOSPHATASE B"/>
    <property type="match status" value="1"/>
</dbReference>
<feature type="transmembrane region" description="Helical" evidence="4">
    <location>
        <begin position="52"/>
        <end position="72"/>
    </location>
</feature>
<evidence type="ECO:0000313" key="7">
    <source>
        <dbReference type="Proteomes" id="UP001570417"/>
    </source>
</evidence>
<dbReference type="EMBL" id="JBFRUW010000002">
    <property type="protein sequence ID" value="MFA0566854.1"/>
    <property type="molecule type" value="Genomic_DNA"/>
</dbReference>
<dbReference type="Gene3D" id="1.20.144.10">
    <property type="entry name" value="Phosphatidic acid phosphatase type 2/haloperoxidase"/>
    <property type="match status" value="1"/>
</dbReference>
<dbReference type="RefSeq" id="WP_372264516.1">
    <property type="nucleotide sequence ID" value="NZ_JBFRUW010000002.1"/>
</dbReference>
<keyword evidence="4" id="KW-0472">Membrane</keyword>
<comment type="catalytic activity">
    <reaction evidence="3">
        <text>di-trans,octa-cis-undecaprenyl diphosphate + H2O = di-trans,octa-cis-undecaprenyl phosphate + phosphate + H(+)</text>
        <dbReference type="Rhea" id="RHEA:28094"/>
        <dbReference type="ChEBI" id="CHEBI:15377"/>
        <dbReference type="ChEBI" id="CHEBI:15378"/>
        <dbReference type="ChEBI" id="CHEBI:43474"/>
        <dbReference type="ChEBI" id="CHEBI:58405"/>
        <dbReference type="ChEBI" id="CHEBI:60392"/>
        <dbReference type="EC" id="3.6.1.27"/>
    </reaction>
</comment>
<accession>A0ABV4N719</accession>
<dbReference type="InterPro" id="IPR036938">
    <property type="entry name" value="PAP2/HPO_sf"/>
</dbReference>
<dbReference type="CDD" id="cd01610">
    <property type="entry name" value="PAP2_like"/>
    <property type="match status" value="1"/>
</dbReference>
<name>A0ABV4N719_9VIBR</name>
<proteinExistence type="predicted"/>
<dbReference type="Pfam" id="PF01569">
    <property type="entry name" value="PAP2"/>
    <property type="match status" value="1"/>
</dbReference>
<dbReference type="Proteomes" id="UP001570417">
    <property type="component" value="Unassembled WGS sequence"/>
</dbReference>
<dbReference type="PANTHER" id="PTHR14969">
    <property type="entry name" value="SPHINGOSINE-1-PHOSPHATE PHOSPHOHYDROLASE"/>
    <property type="match status" value="1"/>
</dbReference>
<evidence type="ECO:0000256" key="3">
    <source>
        <dbReference type="ARBA" id="ARBA00047594"/>
    </source>
</evidence>
<evidence type="ECO:0000256" key="1">
    <source>
        <dbReference type="ARBA" id="ARBA00012374"/>
    </source>
</evidence>
<sequence length="250" mass="28009">MIDYIANKSKGLLLLAFSLYSLLPVVLIGVDFDLGQSIEPFVGRFMTLLTDSAGNSGFLVTLAVLSALTLRLKFPRIKFLSLAIQLSLLLVICFSAKTLLKHSTESPRPYTEYLAQVDLIELPESFYQLSLSEKNEVIMNVTSNVSEWRVHHWLGEQDYSFPSGHTIFVAICIAFFGGLFFESRKFTWVAGLMIWAAGVAYSRLWLGMHRPEDLIGSVVLAALIYLVVPKIPIPMLKQYLPTVLFNKGLI</sequence>
<feature type="domain" description="Phosphatidic acid phosphatase type 2/haloperoxidase" evidence="5">
    <location>
        <begin position="84"/>
        <end position="229"/>
    </location>
</feature>
<gene>
    <name evidence="6" type="ORF">AB4566_01045</name>
</gene>
<feature type="transmembrane region" description="Helical" evidence="4">
    <location>
        <begin position="163"/>
        <end position="181"/>
    </location>
</feature>
<keyword evidence="4" id="KW-1133">Transmembrane helix</keyword>
<dbReference type="SMART" id="SM00014">
    <property type="entry name" value="acidPPc"/>
    <property type="match status" value="1"/>
</dbReference>
<dbReference type="SUPFAM" id="SSF48317">
    <property type="entry name" value="Acid phosphatase/Vanadium-dependent haloperoxidase"/>
    <property type="match status" value="1"/>
</dbReference>
<dbReference type="EC" id="3.6.1.27" evidence="1"/>
<organism evidence="6 7">
    <name type="scientific">Vibrio gallaecicus</name>
    <dbReference type="NCBI Taxonomy" id="552386"/>
    <lineage>
        <taxon>Bacteria</taxon>
        <taxon>Pseudomonadati</taxon>
        <taxon>Pseudomonadota</taxon>
        <taxon>Gammaproteobacteria</taxon>
        <taxon>Vibrionales</taxon>
        <taxon>Vibrionaceae</taxon>
        <taxon>Vibrio</taxon>
    </lineage>
</organism>
<evidence type="ECO:0000256" key="2">
    <source>
        <dbReference type="ARBA" id="ARBA00032707"/>
    </source>
</evidence>
<keyword evidence="4" id="KW-0812">Transmembrane</keyword>
<reference evidence="6 7" key="1">
    <citation type="journal article" date="2024" name="ISME J.">
        <title>Tailless and filamentous prophages are predominant in marine Vibrio.</title>
        <authorList>
            <person name="Steensen K."/>
            <person name="Seneca J."/>
            <person name="Bartlau N."/>
            <person name="Yu X.A."/>
            <person name="Hussain F.A."/>
            <person name="Polz M.F."/>
        </authorList>
    </citation>
    <scope>NUCLEOTIDE SEQUENCE [LARGE SCALE GENOMIC DNA]</scope>
    <source>
        <strain evidence="6 7">10N.222.51.A1</strain>
    </source>
</reference>
<evidence type="ECO:0000313" key="6">
    <source>
        <dbReference type="EMBL" id="MFA0566854.1"/>
    </source>
</evidence>
<dbReference type="InterPro" id="IPR000326">
    <property type="entry name" value="PAP2/HPO"/>
</dbReference>
<feature type="transmembrane region" description="Helical" evidence="4">
    <location>
        <begin position="12"/>
        <end position="32"/>
    </location>
</feature>
<protein>
    <recommendedName>
        <fullName evidence="1">undecaprenyl-diphosphate phosphatase</fullName>
        <ecNumber evidence="1">3.6.1.27</ecNumber>
    </recommendedName>
    <alternativeName>
        <fullName evidence="2">Undecaprenyl pyrophosphate phosphatase</fullName>
    </alternativeName>
</protein>
<evidence type="ECO:0000259" key="5">
    <source>
        <dbReference type="SMART" id="SM00014"/>
    </source>
</evidence>
<evidence type="ECO:0000256" key="4">
    <source>
        <dbReference type="SAM" id="Phobius"/>
    </source>
</evidence>